<protein>
    <submittedName>
        <fullName evidence="2">Uncharacterized protein</fullName>
    </submittedName>
</protein>
<dbReference type="AlphaFoldDB" id="A0AA36NN72"/>
<evidence type="ECO:0000256" key="1">
    <source>
        <dbReference type="SAM" id="MobiDB-lite"/>
    </source>
</evidence>
<name>A0AA36NN72_9DINO</name>
<feature type="region of interest" description="Disordered" evidence="1">
    <location>
        <begin position="219"/>
        <end position="286"/>
    </location>
</feature>
<dbReference type="EMBL" id="CAUJNA010003850">
    <property type="protein sequence ID" value="CAJ1410993.1"/>
    <property type="molecule type" value="Genomic_DNA"/>
</dbReference>
<evidence type="ECO:0000313" key="2">
    <source>
        <dbReference type="EMBL" id="CAJ1410993.1"/>
    </source>
</evidence>
<organism evidence="2 3">
    <name type="scientific">Effrenium voratum</name>
    <dbReference type="NCBI Taxonomy" id="2562239"/>
    <lineage>
        <taxon>Eukaryota</taxon>
        <taxon>Sar</taxon>
        <taxon>Alveolata</taxon>
        <taxon>Dinophyceae</taxon>
        <taxon>Suessiales</taxon>
        <taxon>Symbiodiniaceae</taxon>
        <taxon>Effrenium</taxon>
    </lineage>
</organism>
<keyword evidence="3" id="KW-1185">Reference proteome</keyword>
<feature type="compositionally biased region" description="Low complexity" evidence="1">
    <location>
        <begin position="90"/>
        <end position="100"/>
    </location>
</feature>
<dbReference type="Proteomes" id="UP001178507">
    <property type="component" value="Unassembled WGS sequence"/>
</dbReference>
<evidence type="ECO:0000313" key="3">
    <source>
        <dbReference type="Proteomes" id="UP001178507"/>
    </source>
</evidence>
<comment type="caution">
    <text evidence="2">The sequence shown here is derived from an EMBL/GenBank/DDBJ whole genome shotgun (WGS) entry which is preliminary data.</text>
</comment>
<reference evidence="2" key="1">
    <citation type="submission" date="2023-08" db="EMBL/GenBank/DDBJ databases">
        <authorList>
            <person name="Chen Y."/>
            <person name="Shah S."/>
            <person name="Dougan E. K."/>
            <person name="Thang M."/>
            <person name="Chan C."/>
        </authorList>
    </citation>
    <scope>NUCLEOTIDE SEQUENCE</scope>
</reference>
<feature type="region of interest" description="Disordered" evidence="1">
    <location>
        <begin position="88"/>
        <end position="118"/>
    </location>
</feature>
<feature type="compositionally biased region" description="Basic and acidic residues" evidence="1">
    <location>
        <begin position="225"/>
        <end position="263"/>
    </location>
</feature>
<proteinExistence type="predicted"/>
<accession>A0AA36NN72</accession>
<sequence length="614" mass="68837">MAVFFVASDGGLKAFQASNGQIIANLDDLEVEKPSVDVLMKMTKAEMLGLMKSMGCSMTNSNKADKLTIANKIVEHFKWMKGNLEKKKATASGAKSSQDTSNDKSEKDSDDETKEDGDKGDNIIRLMVIILDEREGAKTDYMQTWLRINKRLSISSLLVMIGEKFVNDTNHKKLLVFKGELLIDLVKSIEAVGIKNYDEIRCRLLPEDSKEFEEVMMGSSLHRGGHLDMDDKSDKDSEKEDSEKSEKDEDKDKSDKDSEKEDSEKDSEEGEDIRPMFEPNEPQWSEDDEKRLNILRNLNSNTAVFIDHDVQMRLENKKRDYQMNALFKKEADGTIAINIKGENTTPMELNVSTKNGSVKLVFNYEVGMTGEQLFDAMSDFGMDTQLFNVKFARTASVLRKYDSLDAYNTQTFEIVPKLHGGGVIKKQKHVKPADAFNAFKKKVVANVLNEGSADFTFTGVPPEVASFAQGIADAINQIKVLRAQNVAVVRAGLMQVQDDELKQLKEIMAMPRFGRRGQIEERIIKATWVLFPKMVDVENASIAITALQNHVLCEMATIFAEEYHASVGGLYQVSAEAFIKHVDHEETRRDAMRASQQVANVQNTQGGANQCALM</sequence>
<gene>
    <name evidence="2" type="ORF">EVOR1521_LOCUS31687</name>
</gene>